<feature type="transmembrane region" description="Helical" evidence="2">
    <location>
        <begin position="182"/>
        <end position="204"/>
    </location>
</feature>
<feature type="transmembrane region" description="Helical" evidence="2">
    <location>
        <begin position="211"/>
        <end position="231"/>
    </location>
</feature>
<feature type="transmembrane region" description="Helical" evidence="2">
    <location>
        <begin position="114"/>
        <end position="131"/>
    </location>
</feature>
<feature type="transmembrane region" description="Helical" evidence="2">
    <location>
        <begin position="58"/>
        <end position="79"/>
    </location>
</feature>
<dbReference type="AlphaFoldDB" id="A0A810L0N5"/>
<gene>
    <name evidence="4" type="ORF">Asera_31880</name>
</gene>
<feature type="domain" description="EamA" evidence="3">
    <location>
        <begin position="1"/>
        <end position="132"/>
    </location>
</feature>
<feature type="domain" description="EamA" evidence="3">
    <location>
        <begin position="151"/>
        <end position="282"/>
    </location>
</feature>
<feature type="transmembrane region" description="Helical" evidence="2">
    <location>
        <begin position="30"/>
        <end position="51"/>
    </location>
</feature>
<evidence type="ECO:0000256" key="1">
    <source>
        <dbReference type="ARBA" id="ARBA00007362"/>
    </source>
</evidence>
<evidence type="ECO:0000259" key="3">
    <source>
        <dbReference type="Pfam" id="PF00892"/>
    </source>
</evidence>
<keyword evidence="2" id="KW-1133">Transmembrane helix</keyword>
<dbReference type="GO" id="GO:0016020">
    <property type="term" value="C:membrane"/>
    <property type="evidence" value="ECO:0007669"/>
    <property type="project" value="InterPro"/>
</dbReference>
<dbReference type="EMBL" id="AP023354">
    <property type="protein sequence ID" value="BCJ29080.1"/>
    <property type="molecule type" value="Genomic_DNA"/>
</dbReference>
<dbReference type="RefSeq" id="WP_030448763.1">
    <property type="nucleotide sequence ID" value="NZ_AP023354.1"/>
</dbReference>
<dbReference type="InterPro" id="IPR037185">
    <property type="entry name" value="EmrE-like"/>
</dbReference>
<dbReference type="Proteomes" id="UP000680750">
    <property type="component" value="Chromosome"/>
</dbReference>
<evidence type="ECO:0000256" key="2">
    <source>
        <dbReference type="SAM" id="Phobius"/>
    </source>
</evidence>
<dbReference type="OrthoDB" id="68076at2"/>
<protein>
    <submittedName>
        <fullName evidence="4">Multidrug transporter</fullName>
    </submittedName>
</protein>
<feature type="transmembrane region" description="Helical" evidence="2">
    <location>
        <begin position="266"/>
        <end position="283"/>
    </location>
</feature>
<keyword evidence="2" id="KW-0472">Membrane</keyword>
<name>A0A810L0N5_9ACTN</name>
<proteinExistence type="inferred from homology"/>
<sequence length="284" mass="27532">MGIVLALCAAACYGCSDFLGGLLSRRSSPYAVAVVAQCAAFLVVALVAAVAGNGMPAAAALGWGALSGIGNGLGTVFLYRGLGSARMSVVAPLSAVGSAGLPVLAGVAQGDRPAPLAIAGIVLALPAVALISRGADEPAGPEAGSTARRRSGVLDGLLAGAGFALLFVALDRVPHDAGLWPLAGGQAVATVSILIAGLAVGAGLRLPARRLAPGASVGLLGGAATVLFVFATHRALLSIAAVVTSLYPALTVLAAMLVLRERIARGQAVGLAAAAAAVVLIALG</sequence>
<dbReference type="Pfam" id="PF00892">
    <property type="entry name" value="EamA"/>
    <property type="match status" value="2"/>
</dbReference>
<accession>A0A810L0N5</accession>
<dbReference type="SUPFAM" id="SSF103481">
    <property type="entry name" value="Multidrug resistance efflux transporter EmrE"/>
    <property type="match status" value="2"/>
</dbReference>
<keyword evidence="5" id="KW-1185">Reference proteome</keyword>
<organism evidence="4 5">
    <name type="scientific">Actinocatenispora sera</name>
    <dbReference type="NCBI Taxonomy" id="390989"/>
    <lineage>
        <taxon>Bacteria</taxon>
        <taxon>Bacillati</taxon>
        <taxon>Actinomycetota</taxon>
        <taxon>Actinomycetes</taxon>
        <taxon>Micromonosporales</taxon>
        <taxon>Micromonosporaceae</taxon>
        <taxon>Actinocatenispora</taxon>
    </lineage>
</organism>
<keyword evidence="2" id="KW-0812">Transmembrane</keyword>
<dbReference type="Gene3D" id="1.10.3730.20">
    <property type="match status" value="1"/>
</dbReference>
<dbReference type="KEGG" id="aser:Asera_31880"/>
<evidence type="ECO:0000313" key="4">
    <source>
        <dbReference type="EMBL" id="BCJ29080.1"/>
    </source>
</evidence>
<evidence type="ECO:0000313" key="5">
    <source>
        <dbReference type="Proteomes" id="UP000680750"/>
    </source>
</evidence>
<comment type="similarity">
    <text evidence="1">Belongs to the EamA transporter family.</text>
</comment>
<feature type="transmembrane region" description="Helical" evidence="2">
    <location>
        <begin position="237"/>
        <end position="259"/>
    </location>
</feature>
<feature type="transmembrane region" description="Helical" evidence="2">
    <location>
        <begin position="152"/>
        <end position="170"/>
    </location>
</feature>
<reference evidence="4" key="1">
    <citation type="submission" date="2020-08" db="EMBL/GenBank/DDBJ databases">
        <title>Whole genome shotgun sequence of Actinocatenispora sera NBRC 101916.</title>
        <authorList>
            <person name="Komaki H."/>
            <person name="Tamura T."/>
        </authorList>
    </citation>
    <scope>NUCLEOTIDE SEQUENCE</scope>
    <source>
        <strain evidence="4">NBRC 101916</strain>
    </source>
</reference>
<dbReference type="InterPro" id="IPR000620">
    <property type="entry name" value="EamA_dom"/>
</dbReference>